<dbReference type="Proteomes" id="UP001303473">
    <property type="component" value="Unassembled WGS sequence"/>
</dbReference>
<name>A0AAN6N5V0_9PEZI</name>
<keyword evidence="1" id="KW-0732">Signal</keyword>
<feature type="chain" id="PRO_5042817638" evidence="1">
    <location>
        <begin position="18"/>
        <end position="190"/>
    </location>
</feature>
<evidence type="ECO:0000256" key="1">
    <source>
        <dbReference type="SAM" id="SignalP"/>
    </source>
</evidence>
<keyword evidence="3" id="KW-1185">Reference proteome</keyword>
<protein>
    <submittedName>
        <fullName evidence="2">Uncharacterized protein</fullName>
    </submittedName>
</protein>
<dbReference type="EMBL" id="MU853832">
    <property type="protein sequence ID" value="KAK3938318.1"/>
    <property type="molecule type" value="Genomic_DNA"/>
</dbReference>
<evidence type="ECO:0000313" key="2">
    <source>
        <dbReference type="EMBL" id="KAK3938318.1"/>
    </source>
</evidence>
<organism evidence="2 3">
    <name type="scientific">Diplogelasinospora grovesii</name>
    <dbReference type="NCBI Taxonomy" id="303347"/>
    <lineage>
        <taxon>Eukaryota</taxon>
        <taxon>Fungi</taxon>
        <taxon>Dikarya</taxon>
        <taxon>Ascomycota</taxon>
        <taxon>Pezizomycotina</taxon>
        <taxon>Sordariomycetes</taxon>
        <taxon>Sordariomycetidae</taxon>
        <taxon>Sordariales</taxon>
        <taxon>Diplogelasinosporaceae</taxon>
        <taxon>Diplogelasinospora</taxon>
    </lineage>
</organism>
<sequence length="190" mass="20680">MMLHCSDQLLGFSVLWASPLSNPVPADTPATHSMGFIGCSMAENVAQGYVADGGKRMWGPYGTGGMVVQSWTSTTSSSWQLFDKQVASYGKPTAVWVQICIFTNGATYDEVKQLIANARQHAAPGAQIYITGQPLYDAGQSCFLAGRMGRSRRMRWPRRRRRIRGEVQDGCHANTAGQASLGKQAVAFWG</sequence>
<reference evidence="3" key="1">
    <citation type="journal article" date="2023" name="Mol. Phylogenet. Evol.">
        <title>Genome-scale phylogeny and comparative genomics of the fungal order Sordariales.</title>
        <authorList>
            <person name="Hensen N."/>
            <person name="Bonometti L."/>
            <person name="Westerberg I."/>
            <person name="Brannstrom I.O."/>
            <person name="Guillou S."/>
            <person name="Cros-Aarteil S."/>
            <person name="Calhoun S."/>
            <person name="Haridas S."/>
            <person name="Kuo A."/>
            <person name="Mondo S."/>
            <person name="Pangilinan J."/>
            <person name="Riley R."/>
            <person name="LaButti K."/>
            <person name="Andreopoulos B."/>
            <person name="Lipzen A."/>
            <person name="Chen C."/>
            <person name="Yan M."/>
            <person name="Daum C."/>
            <person name="Ng V."/>
            <person name="Clum A."/>
            <person name="Steindorff A."/>
            <person name="Ohm R.A."/>
            <person name="Martin F."/>
            <person name="Silar P."/>
            <person name="Natvig D.O."/>
            <person name="Lalanne C."/>
            <person name="Gautier V."/>
            <person name="Ament-Velasquez S.L."/>
            <person name="Kruys A."/>
            <person name="Hutchinson M.I."/>
            <person name="Powell A.J."/>
            <person name="Barry K."/>
            <person name="Miller A.N."/>
            <person name="Grigoriev I.V."/>
            <person name="Debuchy R."/>
            <person name="Gladieux P."/>
            <person name="Hiltunen Thoren M."/>
            <person name="Johannesson H."/>
        </authorList>
    </citation>
    <scope>NUCLEOTIDE SEQUENCE [LARGE SCALE GENOMIC DNA]</scope>
    <source>
        <strain evidence="3">CBS 340.73</strain>
    </source>
</reference>
<accession>A0AAN6N5V0</accession>
<comment type="caution">
    <text evidence="2">The sequence shown here is derived from an EMBL/GenBank/DDBJ whole genome shotgun (WGS) entry which is preliminary data.</text>
</comment>
<proteinExistence type="predicted"/>
<evidence type="ECO:0000313" key="3">
    <source>
        <dbReference type="Proteomes" id="UP001303473"/>
    </source>
</evidence>
<gene>
    <name evidence="2" type="ORF">QBC46DRAFT_460333</name>
</gene>
<dbReference type="AlphaFoldDB" id="A0AAN6N5V0"/>
<feature type="signal peptide" evidence="1">
    <location>
        <begin position="1"/>
        <end position="17"/>
    </location>
</feature>